<dbReference type="Pfam" id="PF00829">
    <property type="entry name" value="Ribosomal_L21p"/>
    <property type="match status" value="1"/>
</dbReference>
<organism evidence="8">
    <name type="scientific">Eustigmatophyceae sp. Chic 10/23 P-6w</name>
    <dbReference type="NCBI Taxonomy" id="1446905"/>
    <lineage>
        <taxon>Eukaryota</taxon>
        <taxon>Sar</taxon>
        <taxon>Stramenopiles</taxon>
        <taxon>Ochrophyta</taxon>
        <taxon>Eustigmatophyceae</taxon>
    </lineage>
</organism>
<name>A0A451FMC3_9STRA</name>
<evidence type="ECO:0000256" key="2">
    <source>
        <dbReference type="ARBA" id="ARBA00008563"/>
    </source>
</evidence>
<protein>
    <submittedName>
        <fullName evidence="8">Ribosomal protein L21</fullName>
    </submittedName>
</protein>
<evidence type="ECO:0000256" key="1">
    <source>
        <dbReference type="ARBA" id="ARBA00004474"/>
    </source>
</evidence>
<dbReference type="InterPro" id="IPR036164">
    <property type="entry name" value="bL21-like_sf"/>
</dbReference>
<dbReference type="InterPro" id="IPR018258">
    <property type="entry name" value="Ribosomal_bL21_CS"/>
</dbReference>
<dbReference type="PANTHER" id="PTHR21349">
    <property type="entry name" value="50S RIBOSOMAL PROTEIN L21"/>
    <property type="match status" value="1"/>
</dbReference>
<gene>
    <name evidence="8" type="primary">rpl21</name>
</gene>
<keyword evidence="3 8" id="KW-0934">Plastid</keyword>
<accession>A0A451FMC3</accession>
<dbReference type="AlphaFoldDB" id="A0A451FMC3"/>
<dbReference type="GO" id="GO:0006412">
    <property type="term" value="P:translation"/>
    <property type="evidence" value="ECO:0007669"/>
    <property type="project" value="InterPro"/>
</dbReference>
<dbReference type="EMBL" id="MK281454">
    <property type="protein sequence ID" value="QAA11549.1"/>
    <property type="molecule type" value="Genomic_DNA"/>
</dbReference>
<comment type="similarity">
    <text evidence="2">Belongs to the bacterial ribosomal protein bL21 family.</text>
</comment>
<evidence type="ECO:0000256" key="7">
    <source>
        <dbReference type="ARBA" id="ARBA00023274"/>
    </source>
</evidence>
<geneLocation type="plastid" evidence="8"/>
<dbReference type="NCBIfam" id="TIGR00061">
    <property type="entry name" value="L21"/>
    <property type="match status" value="1"/>
</dbReference>
<dbReference type="SUPFAM" id="SSF141091">
    <property type="entry name" value="L21p-like"/>
    <property type="match status" value="1"/>
</dbReference>
<dbReference type="GO" id="GO:0019843">
    <property type="term" value="F:rRNA binding"/>
    <property type="evidence" value="ECO:0007669"/>
    <property type="project" value="UniProtKB-KW"/>
</dbReference>
<keyword evidence="5" id="KW-0694">RNA-binding</keyword>
<dbReference type="HAMAP" id="MF_01363">
    <property type="entry name" value="Ribosomal_bL21"/>
    <property type="match status" value="1"/>
</dbReference>
<comment type="subcellular location">
    <subcellularLocation>
        <location evidence="1">Plastid</location>
    </subcellularLocation>
</comment>
<reference evidence="8" key="1">
    <citation type="journal article" date="2019" name="Genome Biol. Evol.">
        <title>Plastid Genomes and Proteins Illuminate the Evolution of Eustigmatophyte Algae and Their Bacterial Endosymbionts.</title>
        <authorList>
            <person name="Sevcikova T."/>
            <person name="Yurchenko T."/>
            <person name="Fawley K.P."/>
            <person name="Amaral R."/>
            <person name="Strnad H."/>
            <person name="Santos L.M."/>
            <person name="Fawley M.W."/>
            <person name="Elias M."/>
        </authorList>
    </citation>
    <scope>NUCLEOTIDE SEQUENCE</scope>
</reference>
<evidence type="ECO:0000256" key="6">
    <source>
        <dbReference type="ARBA" id="ARBA00022980"/>
    </source>
</evidence>
<evidence type="ECO:0000313" key="8">
    <source>
        <dbReference type="EMBL" id="QAA11549.1"/>
    </source>
</evidence>
<dbReference type="RefSeq" id="YP_009550613.1">
    <property type="nucleotide sequence ID" value="NC_040296.1"/>
</dbReference>
<keyword evidence="7" id="KW-0687">Ribonucleoprotein</keyword>
<dbReference type="PANTHER" id="PTHR21349:SF7">
    <property type="entry name" value="LARGE RIBOSOMAL SUBUNIT PROTEIN BL21C"/>
    <property type="match status" value="1"/>
</dbReference>
<keyword evidence="4" id="KW-0699">rRNA-binding</keyword>
<evidence type="ECO:0000256" key="4">
    <source>
        <dbReference type="ARBA" id="ARBA00022730"/>
    </source>
</evidence>
<evidence type="ECO:0000256" key="3">
    <source>
        <dbReference type="ARBA" id="ARBA00022640"/>
    </source>
</evidence>
<dbReference type="InterPro" id="IPR001787">
    <property type="entry name" value="Ribosomal_bL21"/>
</dbReference>
<evidence type="ECO:0000256" key="5">
    <source>
        <dbReference type="ARBA" id="ARBA00022884"/>
    </source>
</evidence>
<dbReference type="GO" id="GO:0003735">
    <property type="term" value="F:structural constituent of ribosome"/>
    <property type="evidence" value="ECO:0007669"/>
    <property type="project" value="InterPro"/>
</dbReference>
<sequence length="128" mass="15244">MLLPYGILEMCGRQFWIEPTRYYDISQFANKFLPPVSKTILFNKVLLLNENKKDSMANIKIGHPFINELLFQAKLIDHGLGSKVQIFKMKSKKKFRKRFGYRTKYTRLQFESILTKQSFKNFDLLIEK</sequence>
<dbReference type="InterPro" id="IPR028909">
    <property type="entry name" value="bL21-like"/>
</dbReference>
<keyword evidence="6 8" id="KW-0689">Ribosomal protein</keyword>
<dbReference type="PROSITE" id="PS01169">
    <property type="entry name" value="RIBOSOMAL_L21"/>
    <property type="match status" value="1"/>
</dbReference>
<dbReference type="GO" id="GO:0005762">
    <property type="term" value="C:mitochondrial large ribosomal subunit"/>
    <property type="evidence" value="ECO:0007669"/>
    <property type="project" value="TreeGrafter"/>
</dbReference>
<proteinExistence type="inferred from homology"/>
<dbReference type="GO" id="GO:0009536">
    <property type="term" value="C:plastid"/>
    <property type="evidence" value="ECO:0007669"/>
    <property type="project" value="UniProtKB-SubCell"/>
</dbReference>
<dbReference type="GeneID" id="38947638"/>